<dbReference type="PROSITE" id="PS50972">
    <property type="entry name" value="PTERIN_BINDING"/>
    <property type="match status" value="1"/>
</dbReference>
<evidence type="ECO:0000259" key="9">
    <source>
        <dbReference type="PROSITE" id="PS50972"/>
    </source>
</evidence>
<evidence type="ECO:0000256" key="3">
    <source>
        <dbReference type="ARBA" id="ARBA00004763"/>
    </source>
</evidence>
<dbReference type="Proteomes" id="UP001198163">
    <property type="component" value="Unassembled WGS sequence"/>
</dbReference>
<name>A0AAE3EHS5_9SPIR</name>
<dbReference type="Pfam" id="PF00809">
    <property type="entry name" value="Pterin_bind"/>
    <property type="match status" value="1"/>
</dbReference>
<keyword evidence="6" id="KW-0479">Metal-binding</keyword>
<dbReference type="EC" id="2.5.1.15" evidence="4"/>
<dbReference type="Gene3D" id="3.20.20.20">
    <property type="entry name" value="Dihydropteroate synthase-like"/>
    <property type="match status" value="1"/>
</dbReference>
<evidence type="ECO:0000256" key="7">
    <source>
        <dbReference type="ARBA" id="ARBA00022842"/>
    </source>
</evidence>
<comment type="pathway">
    <text evidence="3">Cofactor biosynthesis; tetrahydrofolate biosynthesis; 7,8-dihydrofolate from 2-amino-4-hydroxy-6-hydroxymethyl-7,8-dihydropteridine diphosphate and 4-aminobenzoate: step 1/2.</text>
</comment>
<keyword evidence="11" id="KW-1185">Reference proteome</keyword>
<comment type="cofactor">
    <cofactor evidence="2">
        <name>Mg(2+)</name>
        <dbReference type="ChEBI" id="CHEBI:18420"/>
    </cofactor>
</comment>
<dbReference type="PANTHER" id="PTHR20941">
    <property type="entry name" value="FOLATE SYNTHESIS PROTEINS"/>
    <property type="match status" value="1"/>
</dbReference>
<gene>
    <name evidence="10" type="primary">folP</name>
    <name evidence="10" type="ORF">K7J14_09345</name>
</gene>
<dbReference type="InterPro" id="IPR045031">
    <property type="entry name" value="DHP_synth-like"/>
</dbReference>
<evidence type="ECO:0000256" key="1">
    <source>
        <dbReference type="ARBA" id="ARBA00000012"/>
    </source>
</evidence>
<protein>
    <recommendedName>
        <fullName evidence="4">dihydropteroate synthase</fullName>
        <ecNumber evidence="4">2.5.1.15</ecNumber>
    </recommendedName>
</protein>
<dbReference type="AlphaFoldDB" id="A0AAE3EHS5"/>
<comment type="catalytic activity">
    <reaction evidence="1">
        <text>(7,8-dihydropterin-6-yl)methyl diphosphate + 4-aminobenzoate = 7,8-dihydropteroate + diphosphate</text>
        <dbReference type="Rhea" id="RHEA:19949"/>
        <dbReference type="ChEBI" id="CHEBI:17836"/>
        <dbReference type="ChEBI" id="CHEBI:17839"/>
        <dbReference type="ChEBI" id="CHEBI:33019"/>
        <dbReference type="ChEBI" id="CHEBI:72950"/>
        <dbReference type="EC" id="2.5.1.15"/>
    </reaction>
</comment>
<dbReference type="EMBL" id="JAINWA010000003">
    <property type="protein sequence ID" value="MCD1654902.1"/>
    <property type="molecule type" value="Genomic_DNA"/>
</dbReference>
<evidence type="ECO:0000256" key="6">
    <source>
        <dbReference type="ARBA" id="ARBA00022723"/>
    </source>
</evidence>
<keyword evidence="7" id="KW-0460">Magnesium</keyword>
<evidence type="ECO:0000256" key="2">
    <source>
        <dbReference type="ARBA" id="ARBA00001946"/>
    </source>
</evidence>
<feature type="domain" description="Pterin-binding" evidence="9">
    <location>
        <begin position="18"/>
        <end position="271"/>
    </location>
</feature>
<evidence type="ECO:0000313" key="11">
    <source>
        <dbReference type="Proteomes" id="UP001198163"/>
    </source>
</evidence>
<dbReference type="NCBIfam" id="TIGR01496">
    <property type="entry name" value="DHPS"/>
    <property type="match status" value="1"/>
</dbReference>
<dbReference type="GO" id="GO:0046872">
    <property type="term" value="F:metal ion binding"/>
    <property type="evidence" value="ECO:0007669"/>
    <property type="project" value="UniProtKB-KW"/>
</dbReference>
<sequence>MSLSFPLRDRILYTSAPAFIMGIVNATPDSFYPGSRAGSVEDAVERALQMEAEGADIVDIGGESSRPGGAYVSAEEELSRVLPVIEGIRSRSAVPISVDTRKAAVMKAALDAGADMCNDISALEDDHALADLLAAAGAPVVLMHKKGTPDTMQLDPRYADPAAEVLSYLLERAEYAQTRGIRKDMIILDPGIGFGKRKQDNLALIAATRRFTAAGYPVLMALSRKTCIGDMTGKPVSHRLAGTLAANQIAVGLGAQWLRVHDVGETRDMLAVVQELQTYGIH</sequence>
<reference evidence="10" key="1">
    <citation type="submission" date="2021-08" db="EMBL/GenBank/DDBJ databases">
        <title>Comparative analyses of Brucepasteria parasyntrophica and Teretinema zuelzerae.</title>
        <authorList>
            <person name="Song Y."/>
            <person name="Brune A."/>
        </authorList>
    </citation>
    <scope>NUCLEOTIDE SEQUENCE</scope>
    <source>
        <strain evidence="10">DSM 1903</strain>
    </source>
</reference>
<dbReference type="RefSeq" id="WP_230755555.1">
    <property type="nucleotide sequence ID" value="NZ_JAINWA010000003.1"/>
</dbReference>
<accession>A0AAE3EHS5</accession>
<dbReference type="InterPro" id="IPR000489">
    <property type="entry name" value="Pterin-binding_dom"/>
</dbReference>
<organism evidence="10 11">
    <name type="scientific">Teretinema zuelzerae</name>
    <dbReference type="NCBI Taxonomy" id="156"/>
    <lineage>
        <taxon>Bacteria</taxon>
        <taxon>Pseudomonadati</taxon>
        <taxon>Spirochaetota</taxon>
        <taxon>Spirochaetia</taxon>
        <taxon>Spirochaetales</taxon>
        <taxon>Treponemataceae</taxon>
        <taxon>Teretinema</taxon>
    </lineage>
</organism>
<keyword evidence="8" id="KW-0289">Folate biosynthesis</keyword>
<dbReference type="SUPFAM" id="SSF51717">
    <property type="entry name" value="Dihydropteroate synthetase-like"/>
    <property type="match status" value="1"/>
</dbReference>
<dbReference type="GO" id="GO:0046654">
    <property type="term" value="P:tetrahydrofolate biosynthetic process"/>
    <property type="evidence" value="ECO:0007669"/>
    <property type="project" value="TreeGrafter"/>
</dbReference>
<dbReference type="PROSITE" id="PS00793">
    <property type="entry name" value="DHPS_2"/>
    <property type="match status" value="1"/>
</dbReference>
<dbReference type="InterPro" id="IPR006390">
    <property type="entry name" value="DHP_synth_dom"/>
</dbReference>
<keyword evidence="5 10" id="KW-0808">Transferase</keyword>
<comment type="caution">
    <text evidence="10">The sequence shown here is derived from an EMBL/GenBank/DDBJ whole genome shotgun (WGS) entry which is preliminary data.</text>
</comment>
<dbReference type="GO" id="GO:0046656">
    <property type="term" value="P:folic acid biosynthetic process"/>
    <property type="evidence" value="ECO:0007669"/>
    <property type="project" value="UniProtKB-KW"/>
</dbReference>
<evidence type="ECO:0000256" key="5">
    <source>
        <dbReference type="ARBA" id="ARBA00022679"/>
    </source>
</evidence>
<evidence type="ECO:0000313" key="10">
    <source>
        <dbReference type="EMBL" id="MCD1654902.1"/>
    </source>
</evidence>
<evidence type="ECO:0000256" key="4">
    <source>
        <dbReference type="ARBA" id="ARBA00012458"/>
    </source>
</evidence>
<evidence type="ECO:0000256" key="8">
    <source>
        <dbReference type="ARBA" id="ARBA00022909"/>
    </source>
</evidence>
<dbReference type="GO" id="GO:0005829">
    <property type="term" value="C:cytosol"/>
    <property type="evidence" value="ECO:0007669"/>
    <property type="project" value="TreeGrafter"/>
</dbReference>
<dbReference type="GO" id="GO:0004156">
    <property type="term" value="F:dihydropteroate synthase activity"/>
    <property type="evidence" value="ECO:0007669"/>
    <property type="project" value="UniProtKB-EC"/>
</dbReference>
<dbReference type="InterPro" id="IPR011005">
    <property type="entry name" value="Dihydropteroate_synth-like_sf"/>
</dbReference>
<dbReference type="PANTHER" id="PTHR20941:SF1">
    <property type="entry name" value="FOLIC ACID SYNTHESIS PROTEIN FOL1"/>
    <property type="match status" value="1"/>
</dbReference>
<dbReference type="CDD" id="cd00739">
    <property type="entry name" value="DHPS"/>
    <property type="match status" value="1"/>
</dbReference>
<proteinExistence type="predicted"/>